<organism evidence="1 2">
    <name type="scientific">Brachionus plicatilis</name>
    <name type="common">Marine rotifer</name>
    <name type="synonym">Brachionus muelleri</name>
    <dbReference type="NCBI Taxonomy" id="10195"/>
    <lineage>
        <taxon>Eukaryota</taxon>
        <taxon>Metazoa</taxon>
        <taxon>Spiralia</taxon>
        <taxon>Gnathifera</taxon>
        <taxon>Rotifera</taxon>
        <taxon>Eurotatoria</taxon>
        <taxon>Monogononta</taxon>
        <taxon>Pseudotrocha</taxon>
        <taxon>Ploima</taxon>
        <taxon>Brachionidae</taxon>
        <taxon>Brachionus</taxon>
    </lineage>
</organism>
<accession>A0A3M7T505</accession>
<dbReference type="EMBL" id="REGN01000302">
    <property type="protein sequence ID" value="RNA42900.1"/>
    <property type="molecule type" value="Genomic_DNA"/>
</dbReference>
<reference evidence="1 2" key="1">
    <citation type="journal article" date="2018" name="Sci. Rep.">
        <title>Genomic signatures of local adaptation to the degree of environmental predictability in rotifers.</title>
        <authorList>
            <person name="Franch-Gras L."/>
            <person name="Hahn C."/>
            <person name="Garcia-Roger E.M."/>
            <person name="Carmona M.J."/>
            <person name="Serra M."/>
            <person name="Gomez A."/>
        </authorList>
    </citation>
    <scope>NUCLEOTIDE SEQUENCE [LARGE SCALE GENOMIC DNA]</scope>
    <source>
        <strain evidence="1">HYR1</strain>
    </source>
</reference>
<name>A0A3M7T505_BRAPC</name>
<gene>
    <name evidence="1" type="ORF">BpHYR1_002948</name>
</gene>
<dbReference type="AlphaFoldDB" id="A0A3M7T505"/>
<proteinExistence type="predicted"/>
<sequence>MNYQKYALKSFKKTRVIKNLENTSKFIAITMQINQKNLYCGFQQLAKKAVYHNFRFEPKTFKLKKKSRLELDLRLVTFKQLWFNYNLMSNKNGDLMKKKTQKIIFGCQKQT</sequence>
<comment type="caution">
    <text evidence="1">The sequence shown here is derived from an EMBL/GenBank/DDBJ whole genome shotgun (WGS) entry which is preliminary data.</text>
</comment>
<evidence type="ECO:0000313" key="1">
    <source>
        <dbReference type="EMBL" id="RNA42900.1"/>
    </source>
</evidence>
<dbReference type="Proteomes" id="UP000276133">
    <property type="component" value="Unassembled WGS sequence"/>
</dbReference>
<evidence type="ECO:0000313" key="2">
    <source>
        <dbReference type="Proteomes" id="UP000276133"/>
    </source>
</evidence>
<protein>
    <submittedName>
        <fullName evidence="1">Uncharacterized protein</fullName>
    </submittedName>
</protein>
<keyword evidence="2" id="KW-1185">Reference proteome</keyword>